<reference evidence="1 2" key="1">
    <citation type="submission" date="2022-02" db="EMBL/GenBank/DDBJ databases">
        <title>Comparative genomics of the first Antarctic Pseudomonas spp. capable of biotransforming 2,4,6-Trinitrotoluene.</title>
        <authorList>
            <person name="Cabrera M.A."/>
            <person name="Marquez S.L."/>
            <person name="Perez-Donoso J.M."/>
        </authorList>
    </citation>
    <scope>NUCLEOTIDE SEQUENCE [LARGE SCALE GENOMIC DNA]</scope>
    <source>
        <strain evidence="1 2">TNT11</strain>
    </source>
</reference>
<dbReference type="EMBL" id="JAKNRV010000005">
    <property type="protein sequence ID" value="MCK1783084.1"/>
    <property type="molecule type" value="Genomic_DNA"/>
</dbReference>
<name>A0ABT0EC61_9PSED</name>
<dbReference type="RefSeq" id="WP_247395827.1">
    <property type="nucleotide sequence ID" value="NZ_JAKNRV010000005.1"/>
</dbReference>
<accession>A0ABT0EC61</accession>
<gene>
    <name evidence="1" type="ORF">L9Z73_01495</name>
</gene>
<evidence type="ECO:0000313" key="2">
    <source>
        <dbReference type="Proteomes" id="UP001317085"/>
    </source>
</evidence>
<evidence type="ECO:0008006" key="3">
    <source>
        <dbReference type="Google" id="ProtNLM"/>
    </source>
</evidence>
<keyword evidence="2" id="KW-1185">Reference proteome</keyword>
<dbReference type="Proteomes" id="UP001317085">
    <property type="component" value="Unassembled WGS sequence"/>
</dbReference>
<comment type="caution">
    <text evidence="1">The sequence shown here is derived from an EMBL/GenBank/DDBJ whole genome shotgun (WGS) entry which is preliminary data.</text>
</comment>
<proteinExistence type="predicted"/>
<organism evidence="1 2">
    <name type="scientific">Pseudomonas emilianonis</name>
    <dbReference type="NCBI Taxonomy" id="2915812"/>
    <lineage>
        <taxon>Bacteria</taxon>
        <taxon>Pseudomonadati</taxon>
        <taxon>Pseudomonadota</taxon>
        <taxon>Gammaproteobacteria</taxon>
        <taxon>Pseudomonadales</taxon>
        <taxon>Pseudomonadaceae</taxon>
        <taxon>Pseudomonas</taxon>
    </lineage>
</organism>
<feature type="non-terminal residue" evidence="1">
    <location>
        <position position="1"/>
    </location>
</feature>
<protein>
    <recommendedName>
        <fullName evidence="3">Non-specific serine/threonine protein kinase</fullName>
    </recommendedName>
</protein>
<sequence>VEIYFFDFGIGSHHDGGAPERNREHSIRDQLSALNVGFMERLHSNAVDVSLGLLREPQVICRSLEIPAVMADAFALRASNAVAAFS</sequence>
<evidence type="ECO:0000313" key="1">
    <source>
        <dbReference type="EMBL" id="MCK1783084.1"/>
    </source>
</evidence>